<dbReference type="GO" id="GO:0016491">
    <property type="term" value="F:oxidoreductase activity"/>
    <property type="evidence" value="ECO:0007669"/>
    <property type="project" value="UniProtKB-KW"/>
</dbReference>
<keyword evidence="10" id="KW-0472">Membrane</keyword>
<dbReference type="InterPro" id="IPR017941">
    <property type="entry name" value="Rieske_2Fe-2S"/>
</dbReference>
<keyword evidence="7" id="KW-0560">Oxidoreductase</keyword>
<comment type="subcellular location">
    <subcellularLocation>
        <location evidence="1">Membrane</location>
    </subcellularLocation>
</comment>
<dbReference type="PANTHER" id="PTHR21266">
    <property type="entry name" value="IRON-SULFUR DOMAIN CONTAINING PROTEIN"/>
    <property type="match status" value="1"/>
</dbReference>
<evidence type="ECO:0000313" key="14">
    <source>
        <dbReference type="Proteomes" id="UP000636709"/>
    </source>
</evidence>
<feature type="compositionally biased region" description="Low complexity" evidence="11">
    <location>
        <begin position="46"/>
        <end position="60"/>
    </location>
</feature>
<evidence type="ECO:0000256" key="6">
    <source>
        <dbReference type="ARBA" id="ARBA00022989"/>
    </source>
</evidence>
<dbReference type="Proteomes" id="UP000636709">
    <property type="component" value="Unassembled WGS sequence"/>
</dbReference>
<evidence type="ECO:0000256" key="5">
    <source>
        <dbReference type="ARBA" id="ARBA00022946"/>
    </source>
</evidence>
<feature type="region of interest" description="Disordered" evidence="11">
    <location>
        <begin position="17"/>
        <end position="74"/>
    </location>
</feature>
<evidence type="ECO:0000256" key="8">
    <source>
        <dbReference type="ARBA" id="ARBA00023004"/>
    </source>
</evidence>
<evidence type="ECO:0000256" key="10">
    <source>
        <dbReference type="ARBA" id="ARBA00023136"/>
    </source>
</evidence>
<keyword evidence="5" id="KW-0809">Transit peptide</keyword>
<keyword evidence="9" id="KW-0411">Iron-sulfur</keyword>
<dbReference type="InterPro" id="IPR036922">
    <property type="entry name" value="Rieske_2Fe-2S_sf"/>
</dbReference>
<evidence type="ECO:0000259" key="12">
    <source>
        <dbReference type="PROSITE" id="PS51296"/>
    </source>
</evidence>
<feature type="compositionally biased region" description="Low complexity" evidence="11">
    <location>
        <begin position="185"/>
        <end position="204"/>
    </location>
</feature>
<keyword evidence="3" id="KW-0001">2Fe-2S</keyword>
<evidence type="ECO:0000256" key="4">
    <source>
        <dbReference type="ARBA" id="ARBA00022723"/>
    </source>
</evidence>
<feature type="region of interest" description="Disordered" evidence="11">
    <location>
        <begin position="185"/>
        <end position="223"/>
    </location>
</feature>
<proteinExistence type="predicted"/>
<dbReference type="SUPFAM" id="SSF50022">
    <property type="entry name" value="ISP domain"/>
    <property type="match status" value="1"/>
</dbReference>
<evidence type="ECO:0000313" key="13">
    <source>
        <dbReference type="EMBL" id="KAF8708504.1"/>
    </source>
</evidence>
<evidence type="ECO:0000256" key="7">
    <source>
        <dbReference type="ARBA" id="ARBA00023002"/>
    </source>
</evidence>
<feature type="domain" description="Rieske" evidence="12">
    <location>
        <begin position="84"/>
        <end position="157"/>
    </location>
</feature>
<keyword evidence="4" id="KW-0479">Metal-binding</keyword>
<keyword evidence="6" id="KW-1133">Transmembrane helix</keyword>
<dbReference type="GO" id="GO:0016020">
    <property type="term" value="C:membrane"/>
    <property type="evidence" value="ECO:0007669"/>
    <property type="project" value="UniProtKB-SubCell"/>
</dbReference>
<evidence type="ECO:0000256" key="11">
    <source>
        <dbReference type="SAM" id="MobiDB-lite"/>
    </source>
</evidence>
<protein>
    <recommendedName>
        <fullName evidence="12">Rieske domain-containing protein</fullName>
    </recommendedName>
</protein>
<keyword evidence="8" id="KW-0408">Iron</keyword>
<evidence type="ECO:0000256" key="2">
    <source>
        <dbReference type="ARBA" id="ARBA00022692"/>
    </source>
</evidence>
<dbReference type="AlphaFoldDB" id="A0A835BSV3"/>
<organism evidence="13 14">
    <name type="scientific">Digitaria exilis</name>
    <dbReference type="NCBI Taxonomy" id="1010633"/>
    <lineage>
        <taxon>Eukaryota</taxon>
        <taxon>Viridiplantae</taxon>
        <taxon>Streptophyta</taxon>
        <taxon>Embryophyta</taxon>
        <taxon>Tracheophyta</taxon>
        <taxon>Spermatophyta</taxon>
        <taxon>Magnoliopsida</taxon>
        <taxon>Liliopsida</taxon>
        <taxon>Poales</taxon>
        <taxon>Poaceae</taxon>
        <taxon>PACMAD clade</taxon>
        <taxon>Panicoideae</taxon>
        <taxon>Panicodae</taxon>
        <taxon>Paniceae</taxon>
        <taxon>Anthephorinae</taxon>
        <taxon>Digitaria</taxon>
    </lineage>
</organism>
<name>A0A835BSV3_9POAL</name>
<evidence type="ECO:0000256" key="3">
    <source>
        <dbReference type="ARBA" id="ARBA00022714"/>
    </source>
</evidence>
<dbReference type="PANTHER" id="PTHR21266:SF32">
    <property type="entry name" value="CHOLESTEROL 7-DESATURASE NVD"/>
    <property type="match status" value="1"/>
</dbReference>
<accession>A0A835BSV3</accession>
<feature type="compositionally biased region" description="Low complexity" evidence="11">
    <location>
        <begin position="211"/>
        <end position="223"/>
    </location>
</feature>
<gene>
    <name evidence="13" type="ORF">HU200_029867</name>
</gene>
<dbReference type="GO" id="GO:0046872">
    <property type="term" value="F:metal ion binding"/>
    <property type="evidence" value="ECO:0007669"/>
    <property type="project" value="UniProtKB-KW"/>
</dbReference>
<dbReference type="Pfam" id="PF00355">
    <property type="entry name" value="Rieske"/>
    <property type="match status" value="1"/>
</dbReference>
<dbReference type="GO" id="GO:0005737">
    <property type="term" value="C:cytoplasm"/>
    <property type="evidence" value="ECO:0007669"/>
    <property type="project" value="TreeGrafter"/>
</dbReference>
<dbReference type="PROSITE" id="PS51296">
    <property type="entry name" value="RIESKE"/>
    <property type="match status" value="1"/>
</dbReference>
<dbReference type="GO" id="GO:0051537">
    <property type="term" value="F:2 iron, 2 sulfur cluster binding"/>
    <property type="evidence" value="ECO:0007669"/>
    <property type="project" value="UniProtKB-KW"/>
</dbReference>
<dbReference type="Gene3D" id="2.102.10.10">
    <property type="entry name" value="Rieske [2Fe-2S] iron-sulphur domain"/>
    <property type="match status" value="1"/>
</dbReference>
<reference evidence="13" key="1">
    <citation type="submission" date="2020-07" db="EMBL/GenBank/DDBJ databases">
        <title>Genome sequence and genetic diversity analysis of an under-domesticated orphan crop, white fonio (Digitaria exilis).</title>
        <authorList>
            <person name="Bennetzen J.L."/>
            <person name="Chen S."/>
            <person name="Ma X."/>
            <person name="Wang X."/>
            <person name="Yssel A.E.J."/>
            <person name="Chaluvadi S.R."/>
            <person name="Johnson M."/>
            <person name="Gangashetty P."/>
            <person name="Hamidou F."/>
            <person name="Sanogo M.D."/>
            <person name="Zwaenepoel A."/>
            <person name="Wallace J."/>
            <person name="Van De Peer Y."/>
            <person name="Van Deynze A."/>
        </authorList>
    </citation>
    <scope>NUCLEOTIDE SEQUENCE</scope>
    <source>
        <tissue evidence="13">Leaves</tissue>
    </source>
</reference>
<keyword evidence="2" id="KW-0812">Transmembrane</keyword>
<evidence type="ECO:0000256" key="1">
    <source>
        <dbReference type="ARBA" id="ARBA00004370"/>
    </source>
</evidence>
<dbReference type="OrthoDB" id="426882at2759"/>
<comment type="caution">
    <text evidence="13">The sequence shown here is derived from an EMBL/GenBank/DDBJ whole genome shotgun (WGS) entry which is preliminary data.</text>
</comment>
<sequence>MDPLSLSLLALPRAPRQFAATSTPPLRSTRPGCSHLIQPGRRRGAGRASSVSVSAVAPRANETPAPSSSAPEKDERFDWLDQWYPIAPICDLDPGAPHGKTVLGLRVVAWHDRVAGEWRVFDDACPHRSPRGASTERDGSSAYTIAGVLMAPGHASSSPRRRRSVRRCTRMARRAWRRTHASCRTRSCGSTRGRSRSTRTCCRGSGRRTSPRSTTRPSSPFSA</sequence>
<dbReference type="InterPro" id="IPR050584">
    <property type="entry name" value="Cholesterol_7-desaturase"/>
</dbReference>
<dbReference type="EMBL" id="JACEFO010001756">
    <property type="protein sequence ID" value="KAF8708504.1"/>
    <property type="molecule type" value="Genomic_DNA"/>
</dbReference>
<evidence type="ECO:0000256" key="9">
    <source>
        <dbReference type="ARBA" id="ARBA00023014"/>
    </source>
</evidence>
<keyword evidence="14" id="KW-1185">Reference proteome</keyword>